<accession>A0A2G5T6C5</accession>
<comment type="caution">
    <text evidence="2">The sequence shown here is derived from an EMBL/GenBank/DDBJ whole genome shotgun (WGS) entry which is preliminary data.</text>
</comment>
<feature type="coiled-coil region" evidence="1">
    <location>
        <begin position="93"/>
        <end position="146"/>
    </location>
</feature>
<sequence>MYECLANDKKWEIYMFSAVLRFLSGSESEQEAENARQKQLEHLRKLEKIAVKKEELLKMAHMTKLKCNEEHQKRKMEISKWYEQKSEEVIAKSDRIRENTQEVEKEIVKLKERLMEVGANYAKTEIEVSREAFKELADQKDEDERRNEMYFNKVSENHAVVHLEEIRTSNIVRAQKNANAKALIQQMTTDLQQQAGLGKCNLNIQDASYERQNRRHINLKIMEIKKETTDLDHWYQETLEVIIAPPELYEKLTKCKRKKARDSLTRFSEVLDSMSSKFNDLEHNVGTLELENVDLNRVIQSTRALISSFGPVIANIKLTIEIDEIIDPIKRDNFGVLKIRLLEAINNIKPIIEGTSDITKQIIGRQWASFDKTD</sequence>
<protein>
    <submittedName>
        <fullName evidence="2">Uncharacterized protein</fullName>
    </submittedName>
</protein>
<dbReference type="AlphaFoldDB" id="A0A2G5T6C5"/>
<organism evidence="2 3">
    <name type="scientific">Caenorhabditis nigoni</name>
    <dbReference type="NCBI Taxonomy" id="1611254"/>
    <lineage>
        <taxon>Eukaryota</taxon>
        <taxon>Metazoa</taxon>
        <taxon>Ecdysozoa</taxon>
        <taxon>Nematoda</taxon>
        <taxon>Chromadorea</taxon>
        <taxon>Rhabditida</taxon>
        <taxon>Rhabditina</taxon>
        <taxon>Rhabditomorpha</taxon>
        <taxon>Rhabditoidea</taxon>
        <taxon>Rhabditidae</taxon>
        <taxon>Peloderinae</taxon>
        <taxon>Caenorhabditis</taxon>
    </lineage>
</organism>
<gene>
    <name evidence="2" type="primary">Cnig_chr_V.g16812</name>
    <name evidence="2" type="ORF">B9Z55_016812</name>
</gene>
<reference evidence="3" key="1">
    <citation type="submission" date="2017-10" db="EMBL/GenBank/DDBJ databases">
        <title>Rapid genome shrinkage in a self-fertile nematode reveals novel sperm competition proteins.</title>
        <authorList>
            <person name="Yin D."/>
            <person name="Schwarz E.M."/>
            <person name="Thomas C.G."/>
            <person name="Felde R.L."/>
            <person name="Korf I.F."/>
            <person name="Cutter A.D."/>
            <person name="Schartner C.M."/>
            <person name="Ralston E.J."/>
            <person name="Meyer B.J."/>
            <person name="Haag E.S."/>
        </authorList>
    </citation>
    <scope>NUCLEOTIDE SEQUENCE [LARGE SCALE GENOMIC DNA]</scope>
    <source>
        <strain evidence="3">JU1422</strain>
    </source>
</reference>
<evidence type="ECO:0000256" key="1">
    <source>
        <dbReference type="SAM" id="Coils"/>
    </source>
</evidence>
<proteinExistence type="predicted"/>
<name>A0A2G5T6C5_9PELO</name>
<keyword evidence="3" id="KW-1185">Reference proteome</keyword>
<dbReference type="Proteomes" id="UP000230233">
    <property type="component" value="Chromosome V"/>
</dbReference>
<evidence type="ECO:0000313" key="3">
    <source>
        <dbReference type="Proteomes" id="UP000230233"/>
    </source>
</evidence>
<evidence type="ECO:0000313" key="2">
    <source>
        <dbReference type="EMBL" id="PIC22935.1"/>
    </source>
</evidence>
<keyword evidence="1" id="KW-0175">Coiled coil</keyword>
<dbReference type="OrthoDB" id="5840023at2759"/>
<dbReference type="EMBL" id="PDUG01000005">
    <property type="protein sequence ID" value="PIC22935.1"/>
    <property type="molecule type" value="Genomic_DNA"/>
</dbReference>